<dbReference type="InterPro" id="IPR020837">
    <property type="entry name" value="Fibrinogen_CS"/>
</dbReference>
<dbReference type="EMBL" id="CACVKT020007409">
    <property type="protein sequence ID" value="CAC5407330.1"/>
    <property type="molecule type" value="Genomic_DNA"/>
</dbReference>
<dbReference type="CDD" id="cd00087">
    <property type="entry name" value="FReD"/>
    <property type="match status" value="1"/>
</dbReference>
<dbReference type="PROSITE" id="PS51406">
    <property type="entry name" value="FIBRINOGEN_C_2"/>
    <property type="match status" value="2"/>
</dbReference>
<dbReference type="InterPro" id="IPR050373">
    <property type="entry name" value="Fibrinogen_C-term_domain"/>
</dbReference>
<dbReference type="PANTHER" id="PTHR19143">
    <property type="entry name" value="FIBRINOGEN/TENASCIN/ANGIOPOEITIN"/>
    <property type="match status" value="1"/>
</dbReference>
<feature type="chain" id="PRO_5026655456" description="Fibrinogen C-terminal domain-containing protein" evidence="2">
    <location>
        <begin position="19"/>
        <end position="460"/>
    </location>
</feature>
<feature type="signal peptide" evidence="2">
    <location>
        <begin position="1"/>
        <end position="18"/>
    </location>
</feature>
<organism evidence="4 5">
    <name type="scientific">Mytilus coruscus</name>
    <name type="common">Sea mussel</name>
    <dbReference type="NCBI Taxonomy" id="42192"/>
    <lineage>
        <taxon>Eukaryota</taxon>
        <taxon>Metazoa</taxon>
        <taxon>Spiralia</taxon>
        <taxon>Lophotrochozoa</taxon>
        <taxon>Mollusca</taxon>
        <taxon>Bivalvia</taxon>
        <taxon>Autobranchia</taxon>
        <taxon>Pteriomorphia</taxon>
        <taxon>Mytilida</taxon>
        <taxon>Mytiloidea</taxon>
        <taxon>Mytilidae</taxon>
        <taxon>Mytilinae</taxon>
        <taxon>Mytilus</taxon>
    </lineage>
</organism>
<gene>
    <name evidence="4" type="ORF">MCOR_40819</name>
</gene>
<dbReference type="AlphaFoldDB" id="A0A6J8DK93"/>
<dbReference type="PANTHER" id="PTHR19143:SF458">
    <property type="entry name" value="FIBRINOGEN C-TERMINAL DOMAIN-CONTAINING PROTEIN-RELATED"/>
    <property type="match status" value="1"/>
</dbReference>
<dbReference type="FunFam" id="3.90.215.10:FF:000001">
    <property type="entry name" value="Tenascin isoform 1"/>
    <property type="match status" value="1"/>
</dbReference>
<keyword evidence="5" id="KW-1185">Reference proteome</keyword>
<keyword evidence="2" id="KW-0732">Signal</keyword>
<dbReference type="SUPFAM" id="SSF56496">
    <property type="entry name" value="Fibrinogen C-terminal domain-like"/>
    <property type="match status" value="2"/>
</dbReference>
<dbReference type="Gene3D" id="3.90.215.10">
    <property type="entry name" value="Gamma Fibrinogen, chain A, domain 1"/>
    <property type="match status" value="2"/>
</dbReference>
<dbReference type="GO" id="GO:0005615">
    <property type="term" value="C:extracellular space"/>
    <property type="evidence" value="ECO:0007669"/>
    <property type="project" value="TreeGrafter"/>
</dbReference>
<proteinExistence type="predicted"/>
<name>A0A6J8DK93_MYTCO</name>
<feature type="domain" description="Fibrinogen C-terminal" evidence="3">
    <location>
        <begin position="32"/>
        <end position="160"/>
    </location>
</feature>
<feature type="domain" description="Fibrinogen C-terminal" evidence="3">
    <location>
        <begin position="162"/>
        <end position="378"/>
    </location>
</feature>
<sequence length="460" mass="52582">MSFAALFTMVCLFGNAKLHNNSSHHHCVESSCHTGGRPLDCNDIPDWCPNGVYKVYPRHSTGFEVYCEMKIDGGHWTVFERRENGYVDFLRGWNDYKHGFGYLKHEFWLGNIKMHSLTSHGQYEMRTDLTDFEGNHAFAKYKDFKIGAESSKFKLTANGYYGTAGGRPRDCSDIPDWCPNGVYKVYPRHTTGFKVFCEMKIDGGHWTVFQRRENGYVDFLRGWNDYKHGFGYLKHEFWLGNIKMHSLTSHGQYEMRIDLTDFEGNHAFAKYKDFKIGAESSKFKLTANGYYGTAGNSLEHHNGISFSTRDNDNDNATSGNCSTWFPGGWWYNRCVTANLNGVYFIRTPVMEHRGVYWRIWKGINYSLKNSVTVWNTIMALVFLPETTITIMLRVEIVRLGSLGDGGITAEPKTKSDKPKTATAEPITITAVPKMITDEPITTTAKPITFTAEPKRQQMNQ</sequence>
<evidence type="ECO:0000313" key="5">
    <source>
        <dbReference type="Proteomes" id="UP000507470"/>
    </source>
</evidence>
<evidence type="ECO:0000256" key="2">
    <source>
        <dbReference type="SAM" id="SignalP"/>
    </source>
</evidence>
<dbReference type="SMART" id="SM00186">
    <property type="entry name" value="FBG"/>
    <property type="match status" value="2"/>
</dbReference>
<protein>
    <recommendedName>
        <fullName evidence="3">Fibrinogen C-terminal domain-containing protein</fullName>
    </recommendedName>
</protein>
<evidence type="ECO:0000256" key="1">
    <source>
        <dbReference type="ARBA" id="ARBA00023157"/>
    </source>
</evidence>
<dbReference type="InterPro" id="IPR014716">
    <property type="entry name" value="Fibrinogen_a/b/g_C_1"/>
</dbReference>
<evidence type="ECO:0000313" key="4">
    <source>
        <dbReference type="EMBL" id="CAC5407330.1"/>
    </source>
</evidence>
<dbReference type="Proteomes" id="UP000507470">
    <property type="component" value="Unassembled WGS sequence"/>
</dbReference>
<dbReference type="OrthoDB" id="7735550at2759"/>
<evidence type="ECO:0000259" key="3">
    <source>
        <dbReference type="PROSITE" id="PS51406"/>
    </source>
</evidence>
<dbReference type="Pfam" id="PF00147">
    <property type="entry name" value="Fibrinogen_C"/>
    <property type="match status" value="2"/>
</dbReference>
<dbReference type="Gene3D" id="4.10.530.10">
    <property type="entry name" value="Gamma-fibrinogen Carboxyl Terminal Fragment, domain 2"/>
    <property type="match status" value="1"/>
</dbReference>
<keyword evidence="1" id="KW-1015">Disulfide bond</keyword>
<reference evidence="4 5" key="1">
    <citation type="submission" date="2020-06" db="EMBL/GenBank/DDBJ databases">
        <authorList>
            <person name="Li R."/>
            <person name="Bekaert M."/>
        </authorList>
    </citation>
    <scope>NUCLEOTIDE SEQUENCE [LARGE SCALE GENOMIC DNA]</scope>
    <source>
        <strain evidence="5">wild</strain>
    </source>
</reference>
<dbReference type="InterPro" id="IPR036056">
    <property type="entry name" value="Fibrinogen-like_C"/>
</dbReference>
<accession>A0A6J8DK93</accession>
<dbReference type="InterPro" id="IPR002181">
    <property type="entry name" value="Fibrinogen_a/b/g_C_dom"/>
</dbReference>
<dbReference type="PROSITE" id="PS00514">
    <property type="entry name" value="FIBRINOGEN_C_1"/>
    <property type="match status" value="1"/>
</dbReference>